<dbReference type="InterPro" id="IPR029052">
    <property type="entry name" value="Metallo-depent_PP-like"/>
</dbReference>
<feature type="chain" id="PRO_5007568154" description="5'-Nucleotidase C-terminal domain-containing protein" evidence="1">
    <location>
        <begin position="26"/>
        <end position="529"/>
    </location>
</feature>
<keyword evidence="1" id="KW-0732">Signal</keyword>
<feature type="signal peptide" evidence="1">
    <location>
        <begin position="1"/>
        <end position="25"/>
    </location>
</feature>
<dbReference type="Proteomes" id="UP000075635">
    <property type="component" value="Unassembled WGS sequence"/>
</dbReference>
<accession>A0A150RX95</accession>
<sequence>MPLNVARGAPLARRAIAALSLGAQALLSLPACDSRDATTAAKAPTPAERAPAAITLLYTTDEHGWLLPTVEQGRVLGGAAEVLGLWLSREGHCAGPAPGAPPQLPPPPACQDPSTLALSGGDNWTGPAISSYFTGAPMADAMARMGYAASAFGNHEFDFGRDAFLQNRTRSRATYLAANLRVKDPSLSAFALPSFAVFERRGLRLGVVGLATARTREAATASRFEGIDFQEEEAALSRAIPEAWRAEPDALVLLAHECQDVLEPLLAPHPEWRLSFVGAGHCHRRAELHVGGVPLVNPGWRLRSYARVSLEIDPRRPLQQRVVSASTEVVDVSHPEGAPAVPPDEALARASAGWQRELDAALGEQIGYSSDGMERDSLEIQRWIAGAWRDQLGVDIAILNKDGIRQAVPRGPITRATVFSVLPFDNKLVICSLRGSDILETLRHSDAVLVGVSPSADGRHVLLDGTPLDEGRRYTVATIDFLYFGGDGFRFQAQDPSPKWTGLDWRAPVIAWTKALGTSASAPLDARFR</sequence>
<protein>
    <recommendedName>
        <fullName evidence="2">5'-Nucleotidase C-terminal domain-containing protein</fullName>
    </recommendedName>
</protein>
<dbReference type="Gene3D" id="3.90.780.10">
    <property type="entry name" value="5'-Nucleotidase, C-terminal domain"/>
    <property type="match status" value="1"/>
</dbReference>
<dbReference type="InterPro" id="IPR036907">
    <property type="entry name" value="5'-Nucleotdase_C_sf"/>
</dbReference>
<evidence type="ECO:0000256" key="1">
    <source>
        <dbReference type="SAM" id="SignalP"/>
    </source>
</evidence>
<evidence type="ECO:0000313" key="4">
    <source>
        <dbReference type="Proteomes" id="UP000075635"/>
    </source>
</evidence>
<dbReference type="EMBL" id="JEMB01001859">
    <property type="protein sequence ID" value="KYF84740.1"/>
    <property type="molecule type" value="Genomic_DNA"/>
</dbReference>
<dbReference type="Gene3D" id="3.60.21.10">
    <property type="match status" value="1"/>
</dbReference>
<organism evidence="3 4">
    <name type="scientific">Sorangium cellulosum</name>
    <name type="common">Polyangium cellulosum</name>
    <dbReference type="NCBI Taxonomy" id="56"/>
    <lineage>
        <taxon>Bacteria</taxon>
        <taxon>Pseudomonadati</taxon>
        <taxon>Myxococcota</taxon>
        <taxon>Polyangia</taxon>
        <taxon>Polyangiales</taxon>
        <taxon>Polyangiaceae</taxon>
        <taxon>Sorangium</taxon>
    </lineage>
</organism>
<dbReference type="PANTHER" id="PTHR11575:SF24">
    <property type="entry name" value="5'-NUCLEOTIDASE"/>
    <property type="match status" value="1"/>
</dbReference>
<dbReference type="SUPFAM" id="SSF56300">
    <property type="entry name" value="Metallo-dependent phosphatases"/>
    <property type="match status" value="1"/>
</dbReference>
<reference evidence="3 4" key="1">
    <citation type="submission" date="2014-02" db="EMBL/GenBank/DDBJ databases">
        <title>The small core and large imbalanced accessory genome model reveals a collaborative survival strategy of Sorangium cellulosum strains in nature.</title>
        <authorList>
            <person name="Han K."/>
            <person name="Peng R."/>
            <person name="Blom J."/>
            <person name="Li Y.-Z."/>
        </authorList>
    </citation>
    <scope>NUCLEOTIDE SEQUENCE [LARGE SCALE GENOMIC DNA]</scope>
    <source>
        <strain evidence="3 4">So0011-07</strain>
    </source>
</reference>
<dbReference type="PANTHER" id="PTHR11575">
    <property type="entry name" value="5'-NUCLEOTIDASE-RELATED"/>
    <property type="match status" value="1"/>
</dbReference>
<dbReference type="InterPro" id="IPR006179">
    <property type="entry name" value="5_nucleotidase/apyrase"/>
</dbReference>
<dbReference type="GO" id="GO:0009166">
    <property type="term" value="P:nucleotide catabolic process"/>
    <property type="evidence" value="ECO:0007669"/>
    <property type="project" value="InterPro"/>
</dbReference>
<dbReference type="CDD" id="cd00845">
    <property type="entry name" value="MPP_UshA_N_like"/>
    <property type="match status" value="1"/>
</dbReference>
<feature type="domain" description="5'-Nucleotidase C-terminal" evidence="2">
    <location>
        <begin position="378"/>
        <end position="491"/>
    </location>
</feature>
<dbReference type="Pfam" id="PF02872">
    <property type="entry name" value="5_nucleotid_C"/>
    <property type="match status" value="1"/>
</dbReference>
<dbReference type="InterPro" id="IPR008334">
    <property type="entry name" value="5'-Nucleotdase_C"/>
</dbReference>
<comment type="caution">
    <text evidence="3">The sequence shown here is derived from an EMBL/GenBank/DDBJ whole genome shotgun (WGS) entry which is preliminary data.</text>
</comment>
<dbReference type="GO" id="GO:0016787">
    <property type="term" value="F:hydrolase activity"/>
    <property type="evidence" value="ECO:0007669"/>
    <property type="project" value="InterPro"/>
</dbReference>
<proteinExistence type="predicted"/>
<dbReference type="SUPFAM" id="SSF55816">
    <property type="entry name" value="5'-nucleotidase (syn. UDP-sugar hydrolase), C-terminal domain"/>
    <property type="match status" value="1"/>
</dbReference>
<evidence type="ECO:0000259" key="2">
    <source>
        <dbReference type="Pfam" id="PF02872"/>
    </source>
</evidence>
<dbReference type="GO" id="GO:0030288">
    <property type="term" value="C:outer membrane-bounded periplasmic space"/>
    <property type="evidence" value="ECO:0007669"/>
    <property type="project" value="TreeGrafter"/>
</dbReference>
<dbReference type="AlphaFoldDB" id="A0A150RX95"/>
<gene>
    <name evidence="3" type="ORF">BE17_53280</name>
</gene>
<name>A0A150RX95_SORCE</name>
<evidence type="ECO:0000313" key="3">
    <source>
        <dbReference type="EMBL" id="KYF84740.1"/>
    </source>
</evidence>